<feature type="domain" description="Integrase catalytic" evidence="2">
    <location>
        <begin position="324"/>
        <end position="521"/>
    </location>
</feature>
<organism evidence="3 4">
    <name type="scientific">Methylobacterium pseudosasicola</name>
    <dbReference type="NCBI Taxonomy" id="582667"/>
    <lineage>
        <taxon>Bacteria</taxon>
        <taxon>Pseudomonadati</taxon>
        <taxon>Pseudomonadota</taxon>
        <taxon>Alphaproteobacteria</taxon>
        <taxon>Hyphomicrobiales</taxon>
        <taxon>Methylobacteriaceae</taxon>
        <taxon>Methylobacterium</taxon>
    </lineage>
</organism>
<feature type="region of interest" description="Disordered" evidence="1">
    <location>
        <begin position="695"/>
        <end position="751"/>
    </location>
</feature>
<dbReference type="GO" id="GO:0015074">
    <property type="term" value="P:DNA integration"/>
    <property type="evidence" value="ECO:0007669"/>
    <property type="project" value="InterPro"/>
</dbReference>
<proteinExistence type="predicted"/>
<reference evidence="4" key="1">
    <citation type="submission" date="2016-10" db="EMBL/GenBank/DDBJ databases">
        <authorList>
            <person name="Varghese N."/>
            <person name="Submissions S."/>
        </authorList>
    </citation>
    <scope>NUCLEOTIDE SEQUENCE [LARGE SCALE GENOMIC DNA]</scope>
    <source>
        <strain evidence="4">BL36</strain>
    </source>
</reference>
<dbReference type="STRING" id="582667.SAMN05192568_102658"/>
<dbReference type="InterPro" id="IPR001584">
    <property type="entry name" value="Integrase_cat-core"/>
</dbReference>
<evidence type="ECO:0000313" key="3">
    <source>
        <dbReference type="EMBL" id="SFM31130.1"/>
    </source>
</evidence>
<evidence type="ECO:0000256" key="1">
    <source>
        <dbReference type="SAM" id="MobiDB-lite"/>
    </source>
</evidence>
<evidence type="ECO:0000259" key="2">
    <source>
        <dbReference type="PROSITE" id="PS50994"/>
    </source>
</evidence>
<dbReference type="PROSITE" id="PS50994">
    <property type="entry name" value="INTEGRASE"/>
    <property type="match status" value="1"/>
</dbReference>
<sequence>MPAERYKFGHNDRITIDGVHYRPSGRQGQANLLRLVIDNALVDTSIRPLTDSEYVRLHSDKKIRIEEGYYSHAFQLLRDRAAGTDLSDLSDLDDEQLRTVAWKVEWCVRFNQARIGAAGYMERPNKTPEGLAAFIASERELIHRWYIGTFDASRPPGRKRAGFPRKSYDYPGATTLLEWLDLFERGDGQPGVFRPQYANCGNRRQLDPRALAIVEGEVRKFASGNRIKPTDVFTRVEAELMLLNRRLPPECHVSVGASAIRRRIRKLPTILIDLAHLGPKKAELKYNPVGKGMVTLDGLTKLGRMERVEMDDWEFDLFAILKHRHVRPGVTPQARAAARVLQKNRVSVRCTVTVAIDVATKCIVGLHVTPFPPSAAGSKSALQSIVVDKNPVAKLARCTSEWPMMARPSEVATDEGPAFQGDFRTALGKLQVEHRLPGKDPRTRGTIESFFRTFKRFCRIYTGQSFSNVVERGEYQSEDMASILMEDVYMRLVRFIVDEYHHKTHEGLGGERPYKAWQFNRADNRHWPELNPAPDADKRLLAFGLAVPNRVVGVDGVTYLNAVYTHDLMGKMRGYLGERRITIVTDPCDMGAILVRVPPDLRHLFPCEAAYLRFDAPDLEGIGLADWLKNNRDMRRYEKQEKLAGNPFRLTAHLDLMRDAEEARKRAGVPSHVVSEAQLNALVKLVERGGALRRAEKAAPSGRPIGSDVGSGSIGVSLAKPARARRPARGTSLGTTATSDDSINMYGEDDE</sequence>
<dbReference type="EMBL" id="FOTK01000026">
    <property type="protein sequence ID" value="SFM31130.1"/>
    <property type="molecule type" value="Genomic_DNA"/>
</dbReference>
<name>A0A1I4PUG8_9HYPH</name>
<dbReference type="Gene3D" id="3.30.420.10">
    <property type="entry name" value="Ribonuclease H-like superfamily/Ribonuclease H"/>
    <property type="match status" value="1"/>
</dbReference>
<keyword evidence="4" id="KW-1185">Reference proteome</keyword>
<dbReference type="Proteomes" id="UP000199048">
    <property type="component" value="Unassembled WGS sequence"/>
</dbReference>
<evidence type="ECO:0000313" key="4">
    <source>
        <dbReference type="Proteomes" id="UP000199048"/>
    </source>
</evidence>
<dbReference type="RefSeq" id="WP_092044036.1">
    <property type="nucleotide sequence ID" value="NZ_FOTK01000026.1"/>
</dbReference>
<feature type="compositionally biased region" description="Polar residues" evidence="1">
    <location>
        <begin position="732"/>
        <end position="742"/>
    </location>
</feature>
<dbReference type="AlphaFoldDB" id="A0A1I4PUG8"/>
<protein>
    <recommendedName>
        <fullName evidence="2">Integrase catalytic domain-containing protein</fullName>
    </recommendedName>
</protein>
<gene>
    <name evidence="3" type="ORF">SAMN05192568_102658</name>
</gene>
<dbReference type="InterPro" id="IPR036397">
    <property type="entry name" value="RNaseH_sf"/>
</dbReference>
<dbReference type="OrthoDB" id="5287589at2"/>
<dbReference type="InterPro" id="IPR012337">
    <property type="entry name" value="RNaseH-like_sf"/>
</dbReference>
<dbReference type="SUPFAM" id="SSF53098">
    <property type="entry name" value="Ribonuclease H-like"/>
    <property type="match status" value="1"/>
</dbReference>
<accession>A0A1I4PUG8</accession>
<feature type="compositionally biased region" description="Low complexity" evidence="1">
    <location>
        <begin position="705"/>
        <end position="721"/>
    </location>
</feature>
<dbReference type="GO" id="GO:0003676">
    <property type="term" value="F:nucleic acid binding"/>
    <property type="evidence" value="ECO:0007669"/>
    <property type="project" value="InterPro"/>
</dbReference>